<name>A0A1A9V4A2_GLOAU</name>
<keyword evidence="5" id="KW-1185">Reference proteome</keyword>
<keyword evidence="3" id="KW-0732">Signal</keyword>
<dbReference type="VEuPathDB" id="VectorBase:GAUT025374"/>
<dbReference type="EnsemblMetazoa" id="GAUT025374-RA">
    <property type="protein sequence ID" value="GAUT025374-PA"/>
    <property type="gene ID" value="GAUT025374"/>
</dbReference>
<keyword evidence="1" id="KW-0175">Coiled coil</keyword>
<evidence type="ECO:0000256" key="1">
    <source>
        <dbReference type="SAM" id="Coils"/>
    </source>
</evidence>
<feature type="coiled-coil region" evidence="1">
    <location>
        <begin position="362"/>
        <end position="394"/>
    </location>
</feature>
<evidence type="ECO:0000256" key="3">
    <source>
        <dbReference type="SAM" id="SignalP"/>
    </source>
</evidence>
<reference evidence="4" key="1">
    <citation type="submission" date="2020-05" db="UniProtKB">
        <authorList>
            <consortium name="EnsemblMetazoa"/>
        </authorList>
    </citation>
    <scope>IDENTIFICATION</scope>
    <source>
        <strain evidence="4">TTRI</strain>
    </source>
</reference>
<organism evidence="4 5">
    <name type="scientific">Glossina austeni</name>
    <name type="common">Savannah tsetse fly</name>
    <dbReference type="NCBI Taxonomy" id="7395"/>
    <lineage>
        <taxon>Eukaryota</taxon>
        <taxon>Metazoa</taxon>
        <taxon>Ecdysozoa</taxon>
        <taxon>Arthropoda</taxon>
        <taxon>Hexapoda</taxon>
        <taxon>Insecta</taxon>
        <taxon>Pterygota</taxon>
        <taxon>Neoptera</taxon>
        <taxon>Endopterygota</taxon>
        <taxon>Diptera</taxon>
        <taxon>Brachycera</taxon>
        <taxon>Muscomorpha</taxon>
        <taxon>Hippoboscoidea</taxon>
        <taxon>Glossinidae</taxon>
        <taxon>Glossina</taxon>
    </lineage>
</organism>
<feature type="signal peptide" evidence="3">
    <location>
        <begin position="1"/>
        <end position="21"/>
    </location>
</feature>
<dbReference type="AlphaFoldDB" id="A0A1A9V4A2"/>
<evidence type="ECO:0000313" key="4">
    <source>
        <dbReference type="EnsemblMetazoa" id="GAUT025374-PA"/>
    </source>
</evidence>
<dbReference type="Proteomes" id="UP000078200">
    <property type="component" value="Unassembled WGS sequence"/>
</dbReference>
<evidence type="ECO:0000313" key="5">
    <source>
        <dbReference type="Proteomes" id="UP000078200"/>
    </source>
</evidence>
<sequence length="564" mass="65677">MLIKSKFLILWSFCMWSLSQAITVYENDYDGDDVDVEELRKPKAQGRTQGRKNRLPLLVSTTPTAYIHQDADDVIHIIDPPKHFQELKKYMQYKNQQRNSAPNREPPSLPQRSKRGQVRPLMRPINSRIVENDMSSYMYGSPGKTRVKKKLNDFDLYTQETKELPVEILTSVRKTERLIRKNKPVLPKVKQRLSSKQIHTVIWEKGHEQDQYEKGHEKRVQGIRENYINRKRFNRIKRDLKNNRENSPQRLVFYQPLKGEILLSHINDLLKSAETYLDPYKSEGKDRENFYKSLEESSTLTGEIFPSKIKSKKYTTQAQSLPKYMMQEIFENSLKATNALINHLKTRANITDMPEKCTFQDLNQVNQQLECMQNQMQKLKTKNLKKTARELKNRNTSLKPKIANDYWKADVDTAIAGDTINPSLIYSDVMTTIRNMLQSNNLNELEKNLSFTLTQDNGNLSPLSSDSQPEQINLRDLNQYINSLQNLIVNLPKYFSASINGQVKIPKYSLPNPTDSVYNVPVTRRNLQNLQNSGFVAYHQFPYMLLRKEYLRNDTTSGPTDSSL</sequence>
<feature type="chain" id="PRO_5008399009" evidence="3">
    <location>
        <begin position="22"/>
        <end position="564"/>
    </location>
</feature>
<protein>
    <submittedName>
        <fullName evidence="4">Uncharacterized protein</fullName>
    </submittedName>
</protein>
<proteinExistence type="predicted"/>
<feature type="region of interest" description="Disordered" evidence="2">
    <location>
        <begin position="95"/>
        <end position="119"/>
    </location>
</feature>
<accession>A0A1A9V4A2</accession>
<evidence type="ECO:0000256" key="2">
    <source>
        <dbReference type="SAM" id="MobiDB-lite"/>
    </source>
</evidence>